<dbReference type="PANTHER" id="PTHR10584">
    <property type="entry name" value="SUGAR KINASE"/>
    <property type="match status" value="1"/>
</dbReference>
<name>A0A1C6JGR0_9FIRM</name>
<dbReference type="GO" id="GO:0050225">
    <property type="term" value="F:pseudouridine kinase activity"/>
    <property type="evidence" value="ECO:0007669"/>
    <property type="project" value="UniProtKB-EC"/>
</dbReference>
<sequence>MAEIQGGNTHVAGRRPFVACCGTTGIDIAILSRQEIKLWEKNNDILVKMSCGGMMRNIAENLARLGVSAVLFSNVGDDLYGQKILQDSADAGIDMSRVRIEEGCTSNTFISVDQPDGEMLVGLGDALCSDRLGAAYFEENMLLLQQASLLVLCPALPAECLDFIARKLPHIPKLLDMNSAGLVENVRRRMAMVDILKVNKYEAQELTGIALRQQPDLDMAAEAVFAMGVKQLYITLGDRGAYYRDTRGTRLFAAARPDLPVINTTGSGDSFTAGIAYGHMAGYAPPQSLEFAMACAEITLQSADTVNGEITLQRVLAAVESRREQAL</sequence>
<evidence type="ECO:0000256" key="4">
    <source>
        <dbReference type="RuleBase" id="RU003704"/>
    </source>
</evidence>
<dbReference type="InterPro" id="IPR011611">
    <property type="entry name" value="PfkB_dom"/>
</dbReference>
<dbReference type="AlphaFoldDB" id="A0A1C6JGR0"/>
<dbReference type="PRINTS" id="PR00990">
    <property type="entry name" value="RIBOKINASE"/>
</dbReference>
<proteinExistence type="inferred from homology"/>
<dbReference type="PANTHER" id="PTHR10584:SF166">
    <property type="entry name" value="RIBOKINASE"/>
    <property type="match status" value="1"/>
</dbReference>
<accession>A0A1C6JGR0</accession>
<evidence type="ECO:0000256" key="1">
    <source>
        <dbReference type="ARBA" id="ARBA00010688"/>
    </source>
</evidence>
<protein>
    <submittedName>
        <fullName evidence="6">Pseudouridine kinase</fullName>
        <ecNumber evidence="6">2.7.1.83</ecNumber>
    </submittedName>
</protein>
<comment type="similarity">
    <text evidence="1 4">Belongs to the carbohydrate kinase PfkB family.</text>
</comment>
<dbReference type="PROSITE" id="PS00584">
    <property type="entry name" value="PFKB_KINASES_2"/>
    <property type="match status" value="1"/>
</dbReference>
<dbReference type="GO" id="GO:0006796">
    <property type="term" value="P:phosphate-containing compound metabolic process"/>
    <property type="evidence" value="ECO:0007669"/>
    <property type="project" value="UniProtKB-ARBA"/>
</dbReference>
<dbReference type="Gene3D" id="3.40.1190.20">
    <property type="match status" value="1"/>
</dbReference>
<dbReference type="EMBL" id="FMHG01000001">
    <property type="protein sequence ID" value="SCJ81198.1"/>
    <property type="molecule type" value="Genomic_DNA"/>
</dbReference>
<dbReference type="InterPro" id="IPR029056">
    <property type="entry name" value="Ribokinase-like"/>
</dbReference>
<evidence type="ECO:0000256" key="2">
    <source>
        <dbReference type="ARBA" id="ARBA00022679"/>
    </source>
</evidence>
<dbReference type="InterPro" id="IPR002173">
    <property type="entry name" value="Carboh/pur_kinase_PfkB_CS"/>
</dbReference>
<gene>
    <name evidence="6" type="primary">psuK_5</name>
    <name evidence="6" type="ORF">SAMEA3545359_02182</name>
</gene>
<evidence type="ECO:0000313" key="6">
    <source>
        <dbReference type="EMBL" id="SCJ81198.1"/>
    </source>
</evidence>
<organism evidence="6">
    <name type="scientific">uncultured Anaerotruncus sp</name>
    <dbReference type="NCBI Taxonomy" id="905011"/>
    <lineage>
        <taxon>Bacteria</taxon>
        <taxon>Bacillati</taxon>
        <taxon>Bacillota</taxon>
        <taxon>Clostridia</taxon>
        <taxon>Eubacteriales</taxon>
        <taxon>Oscillospiraceae</taxon>
        <taxon>Anaerotruncus</taxon>
        <taxon>environmental samples</taxon>
    </lineage>
</organism>
<evidence type="ECO:0000256" key="3">
    <source>
        <dbReference type="ARBA" id="ARBA00022777"/>
    </source>
</evidence>
<dbReference type="EC" id="2.7.1.83" evidence="6"/>
<feature type="domain" description="Carbohydrate kinase PfkB" evidence="5">
    <location>
        <begin position="19"/>
        <end position="307"/>
    </location>
</feature>
<reference evidence="6" key="1">
    <citation type="submission" date="2015-09" db="EMBL/GenBank/DDBJ databases">
        <authorList>
            <consortium name="Pathogen Informatics"/>
        </authorList>
    </citation>
    <scope>NUCLEOTIDE SEQUENCE</scope>
    <source>
        <strain evidence="6">2789STDY5834896</strain>
    </source>
</reference>
<dbReference type="SUPFAM" id="SSF53613">
    <property type="entry name" value="Ribokinase-like"/>
    <property type="match status" value="1"/>
</dbReference>
<keyword evidence="3 4" id="KW-0418">Kinase</keyword>
<dbReference type="Pfam" id="PF00294">
    <property type="entry name" value="PfkB"/>
    <property type="match status" value="1"/>
</dbReference>
<dbReference type="InterPro" id="IPR002139">
    <property type="entry name" value="Ribo/fructo_kinase"/>
</dbReference>
<evidence type="ECO:0000259" key="5">
    <source>
        <dbReference type="Pfam" id="PF00294"/>
    </source>
</evidence>
<keyword evidence="2 4" id="KW-0808">Transferase</keyword>